<evidence type="ECO:0000313" key="2">
    <source>
        <dbReference type="RefSeq" id="XP_037883489.1"/>
    </source>
</evidence>
<dbReference type="Proteomes" id="UP000092443">
    <property type="component" value="Unplaced"/>
</dbReference>
<dbReference type="AlphaFoldDB" id="A0A8U0WF37"/>
<name>A0A8U0WF37_9MUSC</name>
<dbReference type="GeneID" id="119633808"/>
<accession>A0A8U0WF37</accession>
<dbReference type="RefSeq" id="XP_037883489.1">
    <property type="nucleotide sequence ID" value="XM_038027561.1"/>
</dbReference>
<keyword evidence="1" id="KW-1185">Reference proteome</keyword>
<dbReference type="KEGG" id="gfs:119633808"/>
<reference evidence="2" key="1">
    <citation type="submission" date="2025-08" db="UniProtKB">
        <authorList>
            <consortium name="RefSeq"/>
        </authorList>
    </citation>
    <scope>IDENTIFICATION</scope>
    <source>
        <tissue evidence="2">Whole body pupa</tissue>
    </source>
</reference>
<evidence type="ECO:0000313" key="1">
    <source>
        <dbReference type="Proteomes" id="UP000092443"/>
    </source>
</evidence>
<proteinExistence type="predicted"/>
<gene>
    <name evidence="2" type="primary">LOC119633808</name>
</gene>
<organism evidence="1 2">
    <name type="scientific">Glossina fuscipes</name>
    <dbReference type="NCBI Taxonomy" id="7396"/>
    <lineage>
        <taxon>Eukaryota</taxon>
        <taxon>Metazoa</taxon>
        <taxon>Ecdysozoa</taxon>
        <taxon>Arthropoda</taxon>
        <taxon>Hexapoda</taxon>
        <taxon>Insecta</taxon>
        <taxon>Pterygota</taxon>
        <taxon>Neoptera</taxon>
        <taxon>Endopterygota</taxon>
        <taxon>Diptera</taxon>
        <taxon>Brachycera</taxon>
        <taxon>Muscomorpha</taxon>
        <taxon>Hippoboscoidea</taxon>
        <taxon>Glossinidae</taxon>
        <taxon>Glossina</taxon>
    </lineage>
</organism>
<protein>
    <submittedName>
        <fullName evidence="2">Early boundary activity protein 3 isoform X1</fullName>
    </submittedName>
</protein>
<sequence length="281" mass="32751">MFFDETAQEYCRMSWFLIETDEGLCLGSNKQPNGKRFLVIIHSMELIDDESDNMYVDRKVRFMWKQGIVEGKIRLASDERDSVDNELKMLQENEAGNVVSQSHKPNNYIVQYRRGTDTIIYRILREKESVEDMQKSVILEDDIPYVAKILYMNESQELLLQELNLLKDKCFEATFTESRDSEKLENDWLLIQYSTGPLNLIYKIINYSDTVWQNENKFKDVVAYITASDVTFQGIVLSKSQDYDELKKTLQVIEKVGLTSAFPLDPFSEGTTMMPDPIYSK</sequence>